<dbReference type="RefSeq" id="WP_092891145.1">
    <property type="nucleotide sequence ID" value="NZ_CP061498.1"/>
</dbReference>
<gene>
    <name evidence="2" type="ORF">SAMN04488238_10915</name>
</gene>
<reference evidence="2 3" key="1">
    <citation type="submission" date="2016-10" db="EMBL/GenBank/DDBJ databases">
        <authorList>
            <person name="de Groot N.N."/>
        </authorList>
    </citation>
    <scope>NUCLEOTIDE SEQUENCE [LARGE SCALE GENOMIC DNA]</scope>
    <source>
        <strain evidence="2 3">CGMCC 1.8894</strain>
    </source>
</reference>
<dbReference type="Pfam" id="PF02464">
    <property type="entry name" value="CinA"/>
    <property type="match status" value="1"/>
</dbReference>
<dbReference type="AlphaFoldDB" id="A0A1H3C4G7"/>
<evidence type="ECO:0000259" key="1">
    <source>
        <dbReference type="Pfam" id="PF02464"/>
    </source>
</evidence>
<evidence type="ECO:0000313" key="2">
    <source>
        <dbReference type="EMBL" id="SDX48991.1"/>
    </source>
</evidence>
<dbReference type="Proteomes" id="UP000198539">
    <property type="component" value="Unassembled WGS sequence"/>
</dbReference>
<dbReference type="SUPFAM" id="SSF142433">
    <property type="entry name" value="CinA-like"/>
    <property type="match status" value="1"/>
</dbReference>
<accession>A0A1H3C4G7</accession>
<evidence type="ECO:0000313" key="3">
    <source>
        <dbReference type="Proteomes" id="UP000198539"/>
    </source>
</evidence>
<proteinExistence type="predicted"/>
<dbReference type="STRING" id="564137.SAMN04488238_10915"/>
<dbReference type="NCBIfam" id="TIGR00199">
    <property type="entry name" value="PncC_domain"/>
    <property type="match status" value="1"/>
</dbReference>
<name>A0A1H3C4G7_9RHOB</name>
<dbReference type="InterPro" id="IPR036653">
    <property type="entry name" value="CinA-like_C"/>
</dbReference>
<dbReference type="OrthoDB" id="9801454at2"/>
<dbReference type="InterPro" id="IPR008136">
    <property type="entry name" value="CinA_C"/>
</dbReference>
<organism evidence="2 3">
    <name type="scientific">Roseicitreum antarcticum</name>
    <dbReference type="NCBI Taxonomy" id="564137"/>
    <lineage>
        <taxon>Bacteria</taxon>
        <taxon>Pseudomonadati</taxon>
        <taxon>Pseudomonadota</taxon>
        <taxon>Alphaproteobacteria</taxon>
        <taxon>Rhodobacterales</taxon>
        <taxon>Paracoccaceae</taxon>
        <taxon>Roseicitreum</taxon>
    </lineage>
</organism>
<keyword evidence="3" id="KW-1185">Reference proteome</keyword>
<dbReference type="EMBL" id="FNOM01000009">
    <property type="protein sequence ID" value="SDX48991.1"/>
    <property type="molecule type" value="Genomic_DNA"/>
</dbReference>
<feature type="domain" description="CinA C-terminal" evidence="1">
    <location>
        <begin position="3"/>
        <end position="151"/>
    </location>
</feature>
<dbReference type="Gene3D" id="3.90.950.20">
    <property type="entry name" value="CinA-like"/>
    <property type="match status" value="1"/>
</dbReference>
<sequence>MSATRIIEAARAAGLRIATAESCTGGMIGAALTDVAGSSAVFDRGFITYSNAAKVQMLGVSVATLDATGAVSEKVALEMAQGALARSGADIAIAVTGIAGPGGSEHKPEGRVCFALATPAQSDSETIEFGAIGRSEVRAATVAHALAMVVRAVTGG</sequence>
<protein>
    <submittedName>
        <fullName evidence="2">Nicotinamide-nucleotide amidase</fullName>
    </submittedName>
</protein>